<dbReference type="EMBL" id="KI668982">
    <property type="protein sequence ID" value="ETN70272.1"/>
    <property type="molecule type" value="Genomic_DNA"/>
</dbReference>
<sequence length="79" mass="8579">MLRIKIGPKEHKKGSPTATYGVGKEAYCGHLEACKRESWLAKPGPLATGPYEPRGPDHQGGRTQLKTFCIQTVVSGFLP</sequence>
<name>W2SNK9_NECAM</name>
<proteinExistence type="predicted"/>
<dbReference type="AlphaFoldDB" id="W2SNK9"/>
<accession>W2SNK9</accession>
<evidence type="ECO:0000313" key="1">
    <source>
        <dbReference type="EMBL" id="ETN70272.1"/>
    </source>
</evidence>
<protein>
    <submittedName>
        <fullName evidence="1">Uncharacterized protein</fullName>
    </submittedName>
</protein>
<reference evidence="2" key="1">
    <citation type="journal article" date="2014" name="Nat. Genet.">
        <title>Genome of the human hookworm Necator americanus.</title>
        <authorList>
            <person name="Tang Y.T."/>
            <person name="Gao X."/>
            <person name="Rosa B.A."/>
            <person name="Abubucker S."/>
            <person name="Hallsworth-Pepin K."/>
            <person name="Martin J."/>
            <person name="Tyagi R."/>
            <person name="Heizer E."/>
            <person name="Zhang X."/>
            <person name="Bhonagiri-Palsikar V."/>
            <person name="Minx P."/>
            <person name="Warren W.C."/>
            <person name="Wang Q."/>
            <person name="Zhan B."/>
            <person name="Hotez P.J."/>
            <person name="Sternberg P.W."/>
            <person name="Dougall A."/>
            <person name="Gaze S.T."/>
            <person name="Mulvenna J."/>
            <person name="Sotillo J."/>
            <person name="Ranganathan S."/>
            <person name="Rabelo E.M."/>
            <person name="Wilson R.K."/>
            <person name="Felgner P.L."/>
            <person name="Bethony J."/>
            <person name="Hawdon J.M."/>
            <person name="Gasser R.B."/>
            <person name="Loukas A."/>
            <person name="Mitreva M."/>
        </authorList>
    </citation>
    <scope>NUCLEOTIDE SEQUENCE [LARGE SCALE GENOMIC DNA]</scope>
</reference>
<keyword evidence="2" id="KW-1185">Reference proteome</keyword>
<organism evidence="1 2">
    <name type="scientific">Necator americanus</name>
    <name type="common">Human hookworm</name>
    <dbReference type="NCBI Taxonomy" id="51031"/>
    <lineage>
        <taxon>Eukaryota</taxon>
        <taxon>Metazoa</taxon>
        <taxon>Ecdysozoa</taxon>
        <taxon>Nematoda</taxon>
        <taxon>Chromadorea</taxon>
        <taxon>Rhabditida</taxon>
        <taxon>Rhabditina</taxon>
        <taxon>Rhabditomorpha</taxon>
        <taxon>Strongyloidea</taxon>
        <taxon>Ancylostomatidae</taxon>
        <taxon>Bunostominae</taxon>
        <taxon>Necator</taxon>
    </lineage>
</organism>
<gene>
    <name evidence="1" type="ORF">NECAME_04963</name>
</gene>
<dbReference type="Proteomes" id="UP000053676">
    <property type="component" value="Unassembled WGS sequence"/>
</dbReference>
<dbReference type="KEGG" id="nai:NECAME_04963"/>
<evidence type="ECO:0000313" key="2">
    <source>
        <dbReference type="Proteomes" id="UP000053676"/>
    </source>
</evidence>